<keyword evidence="1" id="KW-1133">Transmembrane helix</keyword>
<gene>
    <name evidence="2" type="ORF">ENF18_03660</name>
</gene>
<proteinExistence type="predicted"/>
<name>A0A7C0VAV8_UNCW3</name>
<organism evidence="2">
    <name type="scientific">candidate division WOR-3 bacterium</name>
    <dbReference type="NCBI Taxonomy" id="2052148"/>
    <lineage>
        <taxon>Bacteria</taxon>
        <taxon>Bacteria division WOR-3</taxon>
    </lineage>
</organism>
<accession>A0A7C0VAV8</accession>
<keyword evidence="1" id="KW-0472">Membrane</keyword>
<dbReference type="Proteomes" id="UP000885847">
    <property type="component" value="Unassembled WGS sequence"/>
</dbReference>
<evidence type="ECO:0000313" key="2">
    <source>
        <dbReference type="EMBL" id="HDI82873.1"/>
    </source>
</evidence>
<protein>
    <submittedName>
        <fullName evidence="2">Uncharacterized protein</fullName>
    </submittedName>
</protein>
<comment type="caution">
    <text evidence="2">The sequence shown here is derived from an EMBL/GenBank/DDBJ whole genome shotgun (WGS) entry which is preliminary data.</text>
</comment>
<sequence>MGFIKKLIGWGILLAVIIFGATVFINWLGIQIRKSDLLKKIEELNQFYASGTYTREKVWREITGYIEKKDLDAPEDEIIVQRTPQYTIIQVTLYDSLVIPKKTFYFEFELADTEDVK</sequence>
<dbReference type="EMBL" id="DQWE01000173">
    <property type="protein sequence ID" value="HDI82873.1"/>
    <property type="molecule type" value="Genomic_DNA"/>
</dbReference>
<keyword evidence="1" id="KW-0812">Transmembrane</keyword>
<feature type="transmembrane region" description="Helical" evidence="1">
    <location>
        <begin position="7"/>
        <end position="30"/>
    </location>
</feature>
<evidence type="ECO:0000256" key="1">
    <source>
        <dbReference type="SAM" id="Phobius"/>
    </source>
</evidence>
<dbReference type="AlphaFoldDB" id="A0A7C0VAV8"/>
<reference evidence="2" key="1">
    <citation type="journal article" date="2020" name="mSystems">
        <title>Genome- and Community-Level Interaction Insights into Carbon Utilization and Element Cycling Functions of Hydrothermarchaeota in Hydrothermal Sediment.</title>
        <authorList>
            <person name="Zhou Z."/>
            <person name="Liu Y."/>
            <person name="Xu W."/>
            <person name="Pan J."/>
            <person name="Luo Z.H."/>
            <person name="Li M."/>
        </authorList>
    </citation>
    <scope>NUCLEOTIDE SEQUENCE [LARGE SCALE GENOMIC DNA]</scope>
    <source>
        <strain evidence="2">HyVt-102</strain>
    </source>
</reference>